<name>A0A8D8FML5_CULPI</name>
<dbReference type="EMBL" id="HBUE01079549">
    <property type="protein sequence ID" value="CAG6476906.1"/>
    <property type="molecule type" value="Transcribed_RNA"/>
</dbReference>
<evidence type="ECO:0000313" key="1">
    <source>
        <dbReference type="EMBL" id="CAG6476906.1"/>
    </source>
</evidence>
<dbReference type="AlphaFoldDB" id="A0A8D8FML5"/>
<protein>
    <submittedName>
        <fullName evidence="1">(northern house mosquito) hypothetical protein</fullName>
    </submittedName>
</protein>
<organism evidence="1">
    <name type="scientific">Culex pipiens</name>
    <name type="common">House mosquito</name>
    <dbReference type="NCBI Taxonomy" id="7175"/>
    <lineage>
        <taxon>Eukaryota</taxon>
        <taxon>Metazoa</taxon>
        <taxon>Ecdysozoa</taxon>
        <taxon>Arthropoda</taxon>
        <taxon>Hexapoda</taxon>
        <taxon>Insecta</taxon>
        <taxon>Pterygota</taxon>
        <taxon>Neoptera</taxon>
        <taxon>Endopterygota</taxon>
        <taxon>Diptera</taxon>
        <taxon>Nematocera</taxon>
        <taxon>Culicoidea</taxon>
        <taxon>Culicidae</taxon>
        <taxon>Culicinae</taxon>
        <taxon>Culicini</taxon>
        <taxon>Culex</taxon>
        <taxon>Culex</taxon>
    </lineage>
</organism>
<sequence length="122" mass="14139">MKSGRLTIAWYRNRPSPTTPGWLRSWARNISTMLGYKSDGRVEVVVIWCTKHWPSVAILRVANGLNYSDPWGEDRGQMSSTASRQEEKSHPTTSHRCFLQMAFFYNLVSNGEIFPMFVYFNK</sequence>
<accession>A0A8D8FML5</accession>
<reference evidence="1" key="1">
    <citation type="submission" date="2021-05" db="EMBL/GenBank/DDBJ databases">
        <authorList>
            <person name="Alioto T."/>
            <person name="Alioto T."/>
            <person name="Gomez Garrido J."/>
        </authorList>
    </citation>
    <scope>NUCLEOTIDE SEQUENCE</scope>
</reference>
<proteinExistence type="predicted"/>